<keyword evidence="1" id="KW-0496">Mitochondrion</keyword>
<sequence>MSKNGPLIKSLGYGPTIKSLSNHQPQNLIIFTTPEHKKEQGHNSNGVLSGSAHHKSKRIILDLDNSGQRLPLNKITKGSSLISSSISPQSTLPQLILGGKYLNHYLPGPKVVNQFIQFCALELPNKQTSLCAPTGLVLIKLLTAAVKKCQQ</sequence>
<protein>
    <submittedName>
        <fullName evidence="1">Uncharacterized protein</fullName>
    </submittedName>
</protein>
<dbReference type="EMBL" id="AP015014">
    <property type="protein sequence ID" value="BAU71441.1"/>
    <property type="molecule type" value="Genomic_DNA"/>
</dbReference>
<gene>
    <name evidence="1" type="primary">orf152</name>
</gene>
<organism evidence="1">
    <name type="scientific">Diphylleia rotans</name>
    <dbReference type="NCBI Taxonomy" id="190327"/>
    <lineage>
        <taxon>Eukaryota</taxon>
        <taxon>CRuMs</taxon>
        <taxon>Collodictyonidae</taxon>
        <taxon>Diphylleia</taxon>
    </lineage>
</organism>
<geneLocation type="mitochondrion" evidence="1"/>
<accession>A0A146I6L1</accession>
<reference evidence="1" key="1">
    <citation type="submission" date="2015-10" db="EMBL/GenBank/DDBJ databases">
        <title>The mitochondrial genome of Diphylleia rotans.</title>
        <authorList>
            <person name="Kamikawa R."/>
            <person name="Roger A.J."/>
        </authorList>
    </citation>
    <scope>NUCLEOTIDE SEQUENCE</scope>
    <source>
        <strain evidence="1">NIES-3764</strain>
    </source>
</reference>
<name>A0A146I6L1_9EUKA</name>
<evidence type="ECO:0000313" key="1">
    <source>
        <dbReference type="EMBL" id="BAU71441.1"/>
    </source>
</evidence>
<dbReference type="GeneID" id="27217976"/>
<proteinExistence type="predicted"/>
<dbReference type="RefSeq" id="YP_009245589.1">
    <property type="nucleotide sequence ID" value="NC_029886.1"/>
</dbReference>
<dbReference type="AlphaFoldDB" id="A0A146I6L1"/>